<dbReference type="KEGG" id="kne:92183543"/>
<feature type="compositionally biased region" description="Acidic residues" evidence="2">
    <location>
        <begin position="207"/>
        <end position="218"/>
    </location>
</feature>
<dbReference type="Pfam" id="PF08614">
    <property type="entry name" value="ATG16"/>
    <property type="match status" value="1"/>
</dbReference>
<evidence type="ECO:0000313" key="4">
    <source>
        <dbReference type="EMBL" id="KAK8845570.1"/>
    </source>
</evidence>
<dbReference type="Proteomes" id="UP001388673">
    <property type="component" value="Unassembled WGS sequence"/>
</dbReference>
<dbReference type="AlphaFoldDB" id="A0AAW0YV21"/>
<proteinExistence type="inferred from homology"/>
<dbReference type="CDD" id="cd22887">
    <property type="entry name" value="Atg16_CCD"/>
    <property type="match status" value="1"/>
</dbReference>
<dbReference type="EMBL" id="JBCAWK010000012">
    <property type="protein sequence ID" value="KAK8845570.1"/>
    <property type="molecule type" value="Genomic_DNA"/>
</dbReference>
<evidence type="ECO:0000256" key="1">
    <source>
        <dbReference type="ARBA" id="ARBA00005331"/>
    </source>
</evidence>
<gene>
    <name evidence="4" type="ORF">IAR55_006285</name>
</gene>
<dbReference type="GeneID" id="92183543"/>
<dbReference type="Gene3D" id="1.20.5.170">
    <property type="match status" value="1"/>
</dbReference>
<keyword evidence="5" id="KW-1185">Reference proteome</keyword>
<feature type="compositionally biased region" description="Low complexity" evidence="2">
    <location>
        <begin position="237"/>
        <end position="254"/>
    </location>
</feature>
<feature type="compositionally biased region" description="Polar residues" evidence="2">
    <location>
        <begin position="87"/>
        <end position="99"/>
    </location>
</feature>
<name>A0AAW0YV21_9TREE</name>
<dbReference type="InterPro" id="IPR013923">
    <property type="entry name" value="Autophagy-rel_prot_16_dom"/>
</dbReference>
<evidence type="ECO:0000313" key="5">
    <source>
        <dbReference type="Proteomes" id="UP001388673"/>
    </source>
</evidence>
<comment type="caution">
    <text evidence="4">The sequence shown here is derived from an EMBL/GenBank/DDBJ whole genome shotgun (WGS) entry which is preliminary data.</text>
</comment>
<accession>A0AAW0YV21</accession>
<comment type="similarity">
    <text evidence="1">Belongs to the ATG16 family.</text>
</comment>
<evidence type="ECO:0000256" key="2">
    <source>
        <dbReference type="SAM" id="MobiDB-lite"/>
    </source>
</evidence>
<feature type="domain" description="Autophagy-related protein 16" evidence="3">
    <location>
        <begin position="15"/>
        <end position="192"/>
    </location>
</feature>
<feature type="compositionally biased region" description="Basic and acidic residues" evidence="2">
    <location>
        <begin position="255"/>
        <end position="264"/>
    </location>
</feature>
<reference evidence="4 5" key="1">
    <citation type="journal article" date="2024" name="bioRxiv">
        <title>Comparative genomics of Cryptococcus and Kwoniella reveals pathogenesis evolution and contrasting karyotype dynamics via intercentromeric recombination or chromosome fusion.</title>
        <authorList>
            <person name="Coelho M.A."/>
            <person name="David-Palma M."/>
            <person name="Shea T."/>
            <person name="Bowers K."/>
            <person name="McGinley-Smith S."/>
            <person name="Mohammad A.W."/>
            <person name="Gnirke A."/>
            <person name="Yurkov A.M."/>
            <person name="Nowrousian M."/>
            <person name="Sun S."/>
            <person name="Cuomo C.A."/>
            <person name="Heitman J."/>
        </authorList>
    </citation>
    <scope>NUCLEOTIDE SEQUENCE [LARGE SCALE GENOMIC DNA]</scope>
    <source>
        <strain evidence="4 5">CBS 13917</strain>
    </source>
</reference>
<organism evidence="4 5">
    <name type="scientific">Kwoniella newhampshirensis</name>
    <dbReference type="NCBI Taxonomy" id="1651941"/>
    <lineage>
        <taxon>Eukaryota</taxon>
        <taxon>Fungi</taxon>
        <taxon>Dikarya</taxon>
        <taxon>Basidiomycota</taxon>
        <taxon>Agaricomycotina</taxon>
        <taxon>Tremellomycetes</taxon>
        <taxon>Tremellales</taxon>
        <taxon>Cryptococcaceae</taxon>
        <taxon>Kwoniella</taxon>
    </lineage>
</organism>
<feature type="region of interest" description="Disordered" evidence="2">
    <location>
        <begin position="87"/>
        <end position="108"/>
    </location>
</feature>
<feature type="compositionally biased region" description="Basic and acidic residues" evidence="2">
    <location>
        <begin position="219"/>
        <end position="236"/>
    </location>
</feature>
<feature type="region of interest" description="Disordered" evidence="2">
    <location>
        <begin position="195"/>
        <end position="266"/>
    </location>
</feature>
<dbReference type="RefSeq" id="XP_066800378.1">
    <property type="nucleotide sequence ID" value="XM_066949370.1"/>
</dbReference>
<protein>
    <recommendedName>
        <fullName evidence="3">Autophagy-related protein 16 domain-containing protein</fullName>
    </recommendedName>
</protein>
<sequence length="353" mass="39986">MAPTGPPEWQNTIRTRLMASQLENEGYRDMVEQYRRLAKTARELKIRNKALLKSGGGGGEGSTPSSFITHLDAQLTSMRSELSQAYRSQAASQNKQLQMADSLRDRDEDVRGLKEEVRELRDQRDASYRKERDWEERWKVRTKDLEALSDELISQNLEISSLEQQVLDLKTDNAHLLQRWIDKMNSTAEEMNAAFEEEQAETRDKENIEEEDIVEEPEDKEKAKEKKEEKGKDKAGAVKVAGKAATTKAKIPPGKGKEKAKEGVEVSVTKPVADDWKIDHHEERILHGDLLEVEGDGEEWDMLDDTGTMGSGRVADETVPLVPTDLTGLWKSIEGSVGRLEDEEGWEEARLVQ</sequence>
<evidence type="ECO:0000259" key="3">
    <source>
        <dbReference type="Pfam" id="PF08614"/>
    </source>
</evidence>